<accession>A0AAD9MIW3</accession>
<keyword evidence="3" id="KW-1185">Reference proteome</keyword>
<evidence type="ECO:0000313" key="3">
    <source>
        <dbReference type="Proteomes" id="UP001255856"/>
    </source>
</evidence>
<name>A0AAD9MIW3_PROWI</name>
<dbReference type="GO" id="GO:0006384">
    <property type="term" value="P:transcription initiation at RNA polymerase III promoter"/>
    <property type="evidence" value="ECO:0007669"/>
    <property type="project" value="InterPro"/>
</dbReference>
<organism evidence="2 3">
    <name type="scientific">Prototheca wickerhamii</name>
    <dbReference type="NCBI Taxonomy" id="3111"/>
    <lineage>
        <taxon>Eukaryota</taxon>
        <taxon>Viridiplantae</taxon>
        <taxon>Chlorophyta</taxon>
        <taxon>core chlorophytes</taxon>
        <taxon>Trebouxiophyceae</taxon>
        <taxon>Chlorellales</taxon>
        <taxon>Chlorellaceae</taxon>
        <taxon>Prototheca</taxon>
    </lineage>
</organism>
<evidence type="ECO:0000313" key="2">
    <source>
        <dbReference type="EMBL" id="KAK2078977.1"/>
    </source>
</evidence>
<evidence type="ECO:0000259" key="1">
    <source>
        <dbReference type="Pfam" id="PF09734"/>
    </source>
</evidence>
<sequence length="96" mass="10598">MPAAPEGGLSTAVERLEALFRQKPVWVPTSLLCQANAVSAQDVSAALPRLAYKFKRGPWKGAWVLRGYDPRREPAARGLQTLQYQLPQDWCGAGYV</sequence>
<dbReference type="EMBL" id="JASFZW010000003">
    <property type="protein sequence ID" value="KAK2078977.1"/>
    <property type="molecule type" value="Genomic_DNA"/>
</dbReference>
<proteinExistence type="predicted"/>
<dbReference type="PANTHER" id="PTHR13230:SF5">
    <property type="entry name" value="GENERAL TRANSCRIPTION FACTOR 3C POLYPEPTIDE 5"/>
    <property type="match status" value="1"/>
</dbReference>
<comment type="caution">
    <text evidence="2">The sequence shown here is derived from an EMBL/GenBank/DDBJ whole genome shotgun (WGS) entry which is preliminary data.</text>
</comment>
<dbReference type="InterPro" id="IPR040454">
    <property type="entry name" value="TF_IIIC_Tfc1/Sfc1"/>
</dbReference>
<dbReference type="PANTHER" id="PTHR13230">
    <property type="entry name" value="GENERAL TRANSCRIPTION FACTOR IIIC, POLYPEPTIDE 5"/>
    <property type="match status" value="1"/>
</dbReference>
<gene>
    <name evidence="2" type="ORF">QBZ16_002667</name>
</gene>
<dbReference type="GO" id="GO:0001002">
    <property type="term" value="F:RNA polymerase III type 1 promoter sequence-specific DNA binding"/>
    <property type="evidence" value="ECO:0007669"/>
    <property type="project" value="TreeGrafter"/>
</dbReference>
<feature type="domain" description="Transcription factor IIIC subunit 5 HTH" evidence="1">
    <location>
        <begin position="9"/>
        <end position="84"/>
    </location>
</feature>
<reference evidence="2" key="1">
    <citation type="submission" date="2021-01" db="EMBL/GenBank/DDBJ databases">
        <authorList>
            <person name="Eckstrom K.M.E."/>
        </authorList>
    </citation>
    <scope>NUCLEOTIDE SEQUENCE</scope>
    <source>
        <strain evidence="2">UVCC 0001</strain>
    </source>
</reference>
<dbReference type="GO" id="GO:0000127">
    <property type="term" value="C:transcription factor TFIIIC complex"/>
    <property type="evidence" value="ECO:0007669"/>
    <property type="project" value="InterPro"/>
</dbReference>
<dbReference type="InterPro" id="IPR019136">
    <property type="entry name" value="TF_IIIC_su-5_HTH"/>
</dbReference>
<dbReference type="Proteomes" id="UP001255856">
    <property type="component" value="Unassembled WGS sequence"/>
</dbReference>
<dbReference type="GO" id="GO:0001003">
    <property type="term" value="F:RNA polymerase III type 2 promoter sequence-specific DNA binding"/>
    <property type="evidence" value="ECO:0007669"/>
    <property type="project" value="TreeGrafter"/>
</dbReference>
<protein>
    <recommendedName>
        <fullName evidence="1">Transcription factor IIIC subunit 5 HTH domain-containing protein</fullName>
    </recommendedName>
</protein>
<dbReference type="Pfam" id="PF09734">
    <property type="entry name" value="Tau95"/>
    <property type="match status" value="1"/>
</dbReference>
<dbReference type="AlphaFoldDB" id="A0AAD9MIW3"/>